<proteinExistence type="predicted"/>
<accession>A0AA90H7T6</accession>
<organism evidence="2">
    <name type="scientific">Streptantibioticus silvisoli</name>
    <dbReference type="NCBI Taxonomy" id="2705255"/>
    <lineage>
        <taxon>Bacteria</taxon>
        <taxon>Bacillati</taxon>
        <taxon>Actinomycetota</taxon>
        <taxon>Actinomycetes</taxon>
        <taxon>Kitasatosporales</taxon>
        <taxon>Streptomycetaceae</taxon>
        <taxon>Streptantibioticus</taxon>
    </lineage>
</organism>
<evidence type="ECO:0000313" key="2">
    <source>
        <dbReference type="EMBL" id="MDI5972109.1"/>
    </source>
</evidence>
<dbReference type="AlphaFoldDB" id="A0AA90H7T6"/>
<evidence type="ECO:0000256" key="1">
    <source>
        <dbReference type="SAM" id="MobiDB-lite"/>
    </source>
</evidence>
<comment type="caution">
    <text evidence="2">The sequence shown here is derived from an EMBL/GenBank/DDBJ whole genome shotgun (WGS) entry which is preliminary data.</text>
</comment>
<gene>
    <name evidence="2" type="ORF">POF50_022680</name>
</gene>
<feature type="compositionally biased region" description="Low complexity" evidence="1">
    <location>
        <begin position="16"/>
        <end position="32"/>
    </location>
</feature>
<protein>
    <submittedName>
        <fullName evidence="2">Uncharacterized protein</fullName>
    </submittedName>
</protein>
<dbReference type="RefSeq" id="WP_271318798.1">
    <property type="nucleotide sequence ID" value="NZ_JABXJJ020000028.1"/>
</dbReference>
<name>A0AA90H7T6_9ACTN</name>
<reference evidence="2" key="1">
    <citation type="submission" date="2023-05" db="EMBL/GenBank/DDBJ databases">
        <title>Streptantibioticus silvisoli sp. nov., acidotolerant actinomycetes 1 from pine litter.</title>
        <authorList>
            <person name="Swiecimska M."/>
            <person name="Golinska P."/>
            <person name="Sangal V."/>
            <person name="Wachnowicz B."/>
            <person name="Goodfellow M."/>
        </authorList>
    </citation>
    <scope>NUCLEOTIDE SEQUENCE</scope>
    <source>
        <strain evidence="2">SL13</strain>
    </source>
</reference>
<sequence length="121" mass="12379">MSVEQDAAVERDVAAEPEVPAEAVAGAREPDVAAQPEVPAEAEAVAGEPDVAAEAVVGEADAVVREGDVTDPAYWARAEFAIKAPVAPALHSKLSCLDCSEGTAYGDGTGGYKCFRCGWSS</sequence>
<feature type="region of interest" description="Disordered" evidence="1">
    <location>
        <begin position="1"/>
        <end position="32"/>
    </location>
</feature>
<dbReference type="EMBL" id="JABXJJ020000028">
    <property type="protein sequence ID" value="MDI5972109.1"/>
    <property type="molecule type" value="Genomic_DNA"/>
</dbReference>